<evidence type="ECO:0000313" key="3">
    <source>
        <dbReference type="Proteomes" id="UP001342314"/>
    </source>
</evidence>
<proteinExistence type="predicted"/>
<feature type="compositionally biased region" description="Pro residues" evidence="1">
    <location>
        <begin position="8"/>
        <end position="23"/>
    </location>
</feature>
<name>A0AAV5GV97_9BASI</name>
<dbReference type="SUPFAM" id="SSF50182">
    <property type="entry name" value="Sm-like ribonucleoproteins"/>
    <property type="match status" value="1"/>
</dbReference>
<dbReference type="AlphaFoldDB" id="A0AAV5GV97"/>
<accession>A0AAV5GV97</accession>
<comment type="caution">
    <text evidence="2">The sequence shown here is derived from an EMBL/GenBank/DDBJ whole genome shotgun (WGS) entry which is preliminary data.</text>
</comment>
<feature type="region of interest" description="Disordered" evidence="1">
    <location>
        <begin position="1"/>
        <end position="23"/>
    </location>
</feature>
<dbReference type="EMBL" id="BQKY01000011">
    <property type="protein sequence ID" value="GJN92513.1"/>
    <property type="molecule type" value="Genomic_DNA"/>
</dbReference>
<keyword evidence="3" id="KW-1185">Reference proteome</keyword>
<dbReference type="Proteomes" id="UP001342314">
    <property type="component" value="Unassembled WGS sequence"/>
</dbReference>
<evidence type="ECO:0000313" key="2">
    <source>
        <dbReference type="EMBL" id="GJN92513.1"/>
    </source>
</evidence>
<dbReference type="Gene3D" id="2.30.30.100">
    <property type="match status" value="1"/>
</dbReference>
<evidence type="ECO:0000256" key="1">
    <source>
        <dbReference type="SAM" id="MobiDB-lite"/>
    </source>
</evidence>
<evidence type="ECO:0008006" key="4">
    <source>
        <dbReference type="Google" id="ProtNLM"/>
    </source>
</evidence>
<dbReference type="InterPro" id="IPR010920">
    <property type="entry name" value="LSM_dom_sf"/>
</dbReference>
<organism evidence="2 3">
    <name type="scientific">Rhodotorula paludigena</name>
    <dbReference type="NCBI Taxonomy" id="86838"/>
    <lineage>
        <taxon>Eukaryota</taxon>
        <taxon>Fungi</taxon>
        <taxon>Dikarya</taxon>
        <taxon>Basidiomycota</taxon>
        <taxon>Pucciniomycotina</taxon>
        <taxon>Microbotryomycetes</taxon>
        <taxon>Sporidiobolales</taxon>
        <taxon>Sporidiobolaceae</taxon>
        <taxon>Rhodotorula</taxon>
    </lineage>
</organism>
<sequence length="128" mass="13737">MSAAPRAGLPPLPPFDSLKPPPAQTPAIAALQSLIGTLFAVTVSHTSRQFLGTFVCLDPQGNIVLDAALEFELDAETGAVKGDPAGREVGLVMIPRKWWTRVERVKTDEERHREALAAQQEAHGCTPS</sequence>
<gene>
    <name evidence="2" type="ORF">Rhopal_005543-T1</name>
</gene>
<reference evidence="2 3" key="1">
    <citation type="submission" date="2021-12" db="EMBL/GenBank/DDBJ databases">
        <title>High titer production of polyol ester of fatty acids by Rhodotorula paludigena BS15 towards product separation-free biomass refinery.</title>
        <authorList>
            <person name="Mano J."/>
            <person name="Ono H."/>
            <person name="Tanaka T."/>
            <person name="Naito K."/>
            <person name="Sushida H."/>
            <person name="Ike M."/>
            <person name="Tokuyasu K."/>
            <person name="Kitaoka M."/>
        </authorList>
    </citation>
    <scope>NUCLEOTIDE SEQUENCE [LARGE SCALE GENOMIC DNA]</scope>
    <source>
        <strain evidence="2 3">BS15</strain>
    </source>
</reference>
<protein>
    <recommendedName>
        <fullName evidence="4">LSM domain-containing protein</fullName>
    </recommendedName>
</protein>